<evidence type="ECO:0000259" key="4">
    <source>
        <dbReference type="PROSITE" id="PS01124"/>
    </source>
</evidence>
<dbReference type="Proteomes" id="UP000217918">
    <property type="component" value="Unassembled WGS sequence"/>
</dbReference>
<evidence type="ECO:0000256" key="1">
    <source>
        <dbReference type="ARBA" id="ARBA00023015"/>
    </source>
</evidence>
<dbReference type="Gene3D" id="2.60.120.10">
    <property type="entry name" value="Jelly Rolls"/>
    <property type="match status" value="1"/>
</dbReference>
<comment type="caution">
    <text evidence="5">The sequence shown here is derived from an EMBL/GenBank/DDBJ whole genome shotgun (WGS) entry which is preliminary data.</text>
</comment>
<feature type="domain" description="HTH araC/xylS-type" evidence="4">
    <location>
        <begin position="181"/>
        <end position="279"/>
    </location>
</feature>
<dbReference type="InterPro" id="IPR014710">
    <property type="entry name" value="RmlC-like_jellyroll"/>
</dbReference>
<keyword evidence="1" id="KW-0805">Transcription regulation</keyword>
<dbReference type="Gene3D" id="1.10.10.60">
    <property type="entry name" value="Homeodomain-like"/>
    <property type="match status" value="2"/>
</dbReference>
<keyword evidence="3" id="KW-0804">Transcription</keyword>
<dbReference type="CDD" id="cd02208">
    <property type="entry name" value="cupin_RmlC-like"/>
    <property type="match status" value="1"/>
</dbReference>
<evidence type="ECO:0000256" key="2">
    <source>
        <dbReference type="ARBA" id="ARBA00023125"/>
    </source>
</evidence>
<sequence>MGETGVAQSQVFQAIESTVYLYGGHFQQNFPNWHYPQEQHQLFEMIVVLQGTETVFMGTRRCVLSAGEAMIITPETAHESFNFCGNRLRFFCFHFSVGDLALKTQIIQNLGNTVLAADTLLAQAAQRLIQRFSALQAAQQQPDWTLNMEIAFLQFMAVVSQAPRVVAPVAQLPEQQVILAQKMATLLFQKGPRPQSFRAVCAALNFSTTYGHTVFKRVYGITPSTYTKERRFSRAKVLLEIGEKSMADIAVDLAFSSQASFSKQFKLWSGMTPSDFRQTQRRHQSQANYLNQ</sequence>
<gene>
    <name evidence="5" type="ORF">CNR29_12795</name>
</gene>
<protein>
    <submittedName>
        <fullName evidence="5">AraC family transcriptional regulator</fullName>
    </submittedName>
</protein>
<dbReference type="GO" id="GO:0043565">
    <property type="term" value="F:sequence-specific DNA binding"/>
    <property type="evidence" value="ECO:0007669"/>
    <property type="project" value="InterPro"/>
</dbReference>
<dbReference type="SUPFAM" id="SSF51215">
    <property type="entry name" value="Regulatory protein AraC"/>
    <property type="match status" value="1"/>
</dbReference>
<keyword evidence="2" id="KW-0238">DNA-binding</keyword>
<dbReference type="InterPro" id="IPR018060">
    <property type="entry name" value="HTH_AraC"/>
</dbReference>
<dbReference type="InterPro" id="IPR050204">
    <property type="entry name" value="AraC_XylS_family_regulators"/>
</dbReference>
<dbReference type="PANTHER" id="PTHR46796">
    <property type="entry name" value="HTH-TYPE TRANSCRIPTIONAL ACTIVATOR RHAS-RELATED"/>
    <property type="match status" value="1"/>
</dbReference>
<accession>A0A2A3U0G6</accession>
<dbReference type="EMBL" id="NVYO01000001">
    <property type="protein sequence ID" value="PBQ24854.1"/>
    <property type="molecule type" value="Genomic_DNA"/>
</dbReference>
<dbReference type="GO" id="GO:0003700">
    <property type="term" value="F:DNA-binding transcription factor activity"/>
    <property type="evidence" value="ECO:0007669"/>
    <property type="project" value="InterPro"/>
</dbReference>
<dbReference type="PANTHER" id="PTHR46796:SF15">
    <property type="entry name" value="BLL1074 PROTEIN"/>
    <property type="match status" value="1"/>
</dbReference>
<evidence type="ECO:0000313" key="5">
    <source>
        <dbReference type="EMBL" id="PBQ24854.1"/>
    </source>
</evidence>
<dbReference type="InterPro" id="IPR003313">
    <property type="entry name" value="AraC-bd"/>
</dbReference>
<organism evidence="5 6">
    <name type="scientific">Levilactobacillus brevis</name>
    <name type="common">Lactobacillus brevis</name>
    <dbReference type="NCBI Taxonomy" id="1580"/>
    <lineage>
        <taxon>Bacteria</taxon>
        <taxon>Bacillati</taxon>
        <taxon>Bacillota</taxon>
        <taxon>Bacilli</taxon>
        <taxon>Lactobacillales</taxon>
        <taxon>Lactobacillaceae</taxon>
        <taxon>Levilactobacillus</taxon>
    </lineage>
</organism>
<dbReference type="PROSITE" id="PS01124">
    <property type="entry name" value="HTH_ARAC_FAMILY_2"/>
    <property type="match status" value="1"/>
</dbReference>
<evidence type="ECO:0000256" key="3">
    <source>
        <dbReference type="ARBA" id="ARBA00023163"/>
    </source>
</evidence>
<reference evidence="5 6" key="1">
    <citation type="submission" date="2017-09" db="EMBL/GenBank/DDBJ databases">
        <title>Genome sequence of Lactobacillus brevis D7.</title>
        <authorList>
            <person name="Kwon M.-S."/>
            <person name="Lim S.K."/>
            <person name="Choi H.-J."/>
        </authorList>
    </citation>
    <scope>NUCLEOTIDE SEQUENCE [LARGE SCALE GENOMIC DNA]</scope>
    <source>
        <strain evidence="5 6">D7</strain>
    </source>
</reference>
<evidence type="ECO:0000313" key="6">
    <source>
        <dbReference type="Proteomes" id="UP000217918"/>
    </source>
</evidence>
<dbReference type="SUPFAM" id="SSF46689">
    <property type="entry name" value="Homeodomain-like"/>
    <property type="match status" value="1"/>
</dbReference>
<dbReference type="AlphaFoldDB" id="A0A2A3U0G6"/>
<dbReference type="Pfam" id="PF02311">
    <property type="entry name" value="AraC_binding"/>
    <property type="match status" value="1"/>
</dbReference>
<proteinExistence type="predicted"/>
<name>A0A2A3U0G6_LEVBR</name>
<dbReference type="Pfam" id="PF12833">
    <property type="entry name" value="HTH_18"/>
    <property type="match status" value="1"/>
</dbReference>
<dbReference type="InterPro" id="IPR009057">
    <property type="entry name" value="Homeodomain-like_sf"/>
</dbReference>
<dbReference type="SMART" id="SM00342">
    <property type="entry name" value="HTH_ARAC"/>
    <property type="match status" value="1"/>
</dbReference>
<dbReference type="InterPro" id="IPR037923">
    <property type="entry name" value="HTH-like"/>
</dbReference>